<dbReference type="EMBL" id="CAJNJA010015319">
    <property type="protein sequence ID" value="CAE7359886.1"/>
    <property type="molecule type" value="Genomic_DNA"/>
</dbReference>
<keyword evidence="1" id="KW-0489">Methyltransferase</keyword>
<evidence type="ECO:0000256" key="6">
    <source>
        <dbReference type="SAM" id="SignalP"/>
    </source>
</evidence>
<keyword evidence="4 5" id="KW-0040">ANK repeat</keyword>
<dbReference type="PANTHER" id="PTHR24198">
    <property type="entry name" value="ANKYRIN REPEAT AND PROTEIN KINASE DOMAIN-CONTAINING PROTEIN"/>
    <property type="match status" value="1"/>
</dbReference>
<dbReference type="GO" id="GO:0003723">
    <property type="term" value="F:RNA binding"/>
    <property type="evidence" value="ECO:0007669"/>
    <property type="project" value="InterPro"/>
</dbReference>
<dbReference type="Gene3D" id="3.40.1280.10">
    <property type="match status" value="1"/>
</dbReference>
<dbReference type="Gene3D" id="1.25.40.20">
    <property type="entry name" value="Ankyrin repeat-containing domain"/>
    <property type="match status" value="2"/>
</dbReference>
<feature type="domain" description="tRNA/rRNA methyltransferase SpoU type" evidence="7">
    <location>
        <begin position="233"/>
        <end position="350"/>
    </location>
</feature>
<evidence type="ECO:0000256" key="2">
    <source>
        <dbReference type="ARBA" id="ARBA00022679"/>
    </source>
</evidence>
<evidence type="ECO:0000256" key="5">
    <source>
        <dbReference type="PROSITE-ProRule" id="PRU00023"/>
    </source>
</evidence>
<proteinExistence type="predicted"/>
<dbReference type="InterPro" id="IPR002110">
    <property type="entry name" value="Ankyrin_rpt"/>
</dbReference>
<dbReference type="SMART" id="SM00248">
    <property type="entry name" value="ANK"/>
    <property type="match status" value="5"/>
</dbReference>
<dbReference type="InterPro" id="IPR001537">
    <property type="entry name" value="SpoU_MeTrfase"/>
</dbReference>
<comment type="caution">
    <text evidence="8">The sequence shown here is derived from an EMBL/GenBank/DDBJ whole genome shotgun (WGS) entry which is preliminary data.</text>
</comment>
<dbReference type="InterPro" id="IPR029026">
    <property type="entry name" value="tRNA_m1G_MTases_N"/>
</dbReference>
<keyword evidence="2" id="KW-0808">Transferase</keyword>
<dbReference type="GO" id="GO:0032259">
    <property type="term" value="P:methylation"/>
    <property type="evidence" value="ECO:0007669"/>
    <property type="project" value="UniProtKB-KW"/>
</dbReference>
<organism evidence="8 9">
    <name type="scientific">Symbiodinium necroappetens</name>
    <dbReference type="NCBI Taxonomy" id="1628268"/>
    <lineage>
        <taxon>Eukaryota</taxon>
        <taxon>Sar</taxon>
        <taxon>Alveolata</taxon>
        <taxon>Dinophyceae</taxon>
        <taxon>Suessiales</taxon>
        <taxon>Symbiodiniaceae</taxon>
        <taxon>Symbiodinium</taxon>
    </lineage>
</organism>
<reference evidence="8" key="1">
    <citation type="submission" date="2021-02" db="EMBL/GenBank/DDBJ databases">
        <authorList>
            <person name="Dougan E. K."/>
            <person name="Rhodes N."/>
            <person name="Thang M."/>
            <person name="Chan C."/>
        </authorList>
    </citation>
    <scope>NUCLEOTIDE SEQUENCE</scope>
</reference>
<dbReference type="SUPFAM" id="SSF75217">
    <property type="entry name" value="alpha/beta knot"/>
    <property type="match status" value="1"/>
</dbReference>
<dbReference type="SUPFAM" id="SSF48403">
    <property type="entry name" value="Ankyrin repeat"/>
    <property type="match status" value="1"/>
</dbReference>
<feature type="chain" id="PRO_5032355078" description="tRNA/rRNA methyltransferase SpoU type domain-containing protein" evidence="6">
    <location>
        <begin position="28"/>
        <end position="576"/>
    </location>
</feature>
<evidence type="ECO:0000259" key="7">
    <source>
        <dbReference type="Pfam" id="PF00588"/>
    </source>
</evidence>
<feature type="signal peptide" evidence="6">
    <location>
        <begin position="1"/>
        <end position="27"/>
    </location>
</feature>
<dbReference type="PROSITE" id="PS50088">
    <property type="entry name" value="ANK_REPEAT"/>
    <property type="match status" value="1"/>
</dbReference>
<dbReference type="GO" id="GO:0008173">
    <property type="term" value="F:RNA methyltransferase activity"/>
    <property type="evidence" value="ECO:0007669"/>
    <property type="project" value="InterPro"/>
</dbReference>
<keyword evidence="9" id="KW-1185">Reference proteome</keyword>
<sequence length="576" mass="63548">MRMDGRRVWHPHRRASALLALPLAGSALIHTRPWHGHIRCPKIARHVLSQRHQVLQVTDPDDLRVAIYKGRSVRNASAYDAQIRALAEDFLQTGSTSGCAKTDRGQQKRLQPIKKMGLLVDVHYSWDCLGQLREARSAGFPVHVASVLLPLDTPDELLALASEVAPTVYVMEPELLLQGFQQDVPWTKDMATSSVITTRSVWRRYEGGAAKSTCRFAVVFPPSISLSLLDPPYVILDGLNSASNVGQVLRTAYHLGITSVVASPETWGCLNGRACRVSMGWMYRMKFHAARPLSKAILELQDLGTCVYAAENQFSEPVAPHEPLGDKRWALVVGSEGLGVSDEITQLCDRRDLSPDNGLAPLLAAALNKRWAALQQLLELRAQTDAADPQGRTALILAASQGQSRAVSSLIDCRASLELRSVDGQTALLAAARHQHWMALRRLAEALADPNVVENKSAKPVILRVAEMSQWDTLIHLARHRADLEVRGQGGRRVLMFAAECGLDDVAWWLLQSRANPDAQDDKGETALLKACNRQSEGLMRILWEGGANIEVAIKKSRIPAMSRLLQQWSGHEEED</sequence>
<evidence type="ECO:0000313" key="8">
    <source>
        <dbReference type="EMBL" id="CAE7359886.1"/>
    </source>
</evidence>
<name>A0A812PID2_9DINO</name>
<evidence type="ECO:0000256" key="1">
    <source>
        <dbReference type="ARBA" id="ARBA00022603"/>
    </source>
</evidence>
<keyword evidence="6" id="KW-0732">Signal</keyword>
<feature type="repeat" description="ANK" evidence="5">
    <location>
        <begin position="390"/>
        <end position="422"/>
    </location>
</feature>
<dbReference type="InterPro" id="IPR029028">
    <property type="entry name" value="Alpha/beta_knot_MTases"/>
</dbReference>
<dbReference type="OrthoDB" id="420829at2759"/>
<evidence type="ECO:0000256" key="3">
    <source>
        <dbReference type="ARBA" id="ARBA00022737"/>
    </source>
</evidence>
<protein>
    <recommendedName>
        <fullName evidence="7">tRNA/rRNA methyltransferase SpoU type domain-containing protein</fullName>
    </recommendedName>
</protein>
<dbReference type="InterPro" id="IPR036770">
    <property type="entry name" value="Ankyrin_rpt-contain_sf"/>
</dbReference>
<dbReference type="Proteomes" id="UP000601435">
    <property type="component" value="Unassembled WGS sequence"/>
</dbReference>
<dbReference type="Pfam" id="PF12796">
    <property type="entry name" value="Ank_2"/>
    <property type="match status" value="2"/>
</dbReference>
<evidence type="ECO:0000313" key="9">
    <source>
        <dbReference type="Proteomes" id="UP000601435"/>
    </source>
</evidence>
<accession>A0A812PID2</accession>
<dbReference type="AlphaFoldDB" id="A0A812PID2"/>
<dbReference type="GO" id="GO:0006396">
    <property type="term" value="P:RNA processing"/>
    <property type="evidence" value="ECO:0007669"/>
    <property type="project" value="InterPro"/>
</dbReference>
<dbReference type="PANTHER" id="PTHR24198:SF194">
    <property type="entry name" value="INVERSIN-A"/>
    <property type="match status" value="1"/>
</dbReference>
<dbReference type="Pfam" id="PF00588">
    <property type="entry name" value="SpoU_methylase"/>
    <property type="match status" value="1"/>
</dbReference>
<keyword evidence="3" id="KW-0677">Repeat</keyword>
<evidence type="ECO:0000256" key="4">
    <source>
        <dbReference type="ARBA" id="ARBA00023043"/>
    </source>
</evidence>
<gene>
    <name evidence="8" type="ORF">SNEC2469_LOCUS9479</name>
</gene>